<accession>A4A4R7</accession>
<dbReference type="AlphaFoldDB" id="A4A4R7"/>
<comment type="caution">
    <text evidence="1">The sequence shown here is derived from an EMBL/GenBank/DDBJ whole genome shotgun (WGS) entry which is preliminary data.</text>
</comment>
<dbReference type="EMBL" id="AAOA02000003">
    <property type="protein sequence ID" value="EAQ98788.2"/>
    <property type="molecule type" value="Genomic_DNA"/>
</dbReference>
<evidence type="ECO:0000313" key="2">
    <source>
        <dbReference type="Proteomes" id="UP000019205"/>
    </source>
</evidence>
<evidence type="ECO:0000313" key="1">
    <source>
        <dbReference type="EMBL" id="EAQ98788.2"/>
    </source>
</evidence>
<dbReference type="HOGENOM" id="CLU_1281379_0_0_6"/>
<name>A4A4R7_9GAMM</name>
<reference evidence="1 2" key="1">
    <citation type="journal article" date="2007" name="Proc. Natl. Acad. Sci. U.S.A.">
        <title>Characterization of a marine gammaproteobacterium capable of aerobic anoxygenic photosynthesis.</title>
        <authorList>
            <person name="Fuchs B.M."/>
            <person name="Spring S."/>
            <person name="Teeling H."/>
            <person name="Quast C."/>
            <person name="Wulf J."/>
            <person name="Schattenhofer M."/>
            <person name="Yan S."/>
            <person name="Ferriera S."/>
            <person name="Johnson J."/>
            <person name="Glockner F.O."/>
            <person name="Amann R."/>
        </authorList>
    </citation>
    <scope>NUCLEOTIDE SEQUENCE [LARGE SCALE GENOMIC DNA]</scope>
    <source>
        <strain evidence="1">KT71</strain>
    </source>
</reference>
<protein>
    <submittedName>
        <fullName evidence="1">Uncharacterized protein</fullName>
    </submittedName>
</protein>
<organism evidence="1 2">
    <name type="scientific">Congregibacter litoralis KT71</name>
    <dbReference type="NCBI Taxonomy" id="314285"/>
    <lineage>
        <taxon>Bacteria</taxon>
        <taxon>Pseudomonadati</taxon>
        <taxon>Pseudomonadota</taxon>
        <taxon>Gammaproteobacteria</taxon>
        <taxon>Cellvibrionales</taxon>
        <taxon>Halieaceae</taxon>
        <taxon>Congregibacter</taxon>
    </lineage>
</organism>
<proteinExistence type="predicted"/>
<sequence>MAKCLSQATQWSLLMLLRSASQSSAIFFARLLLFVTVLPTVSASASSEQSGRNDGWRIHLQLQRPYIDPWMGGDLGSVVVVSTGGIAFVEPVNSFRFSCETRLSDQEQGEVAGLVAAFRHETAALDDRLGVYPGQGSAVYDRLNSVDSPYTHLNIVTQSWVDDDPASSRRVYLTYLDLGMIQAVYPDLFALTSMLIDLRDSRADRCSKNLSEGRK</sequence>
<keyword evidence="2" id="KW-1185">Reference proteome</keyword>
<dbReference type="STRING" id="314285.KT71_09182"/>
<gene>
    <name evidence="1" type="ORF">KT71_09182</name>
</gene>
<dbReference type="Proteomes" id="UP000019205">
    <property type="component" value="Chromosome"/>
</dbReference>
<reference evidence="1 2" key="2">
    <citation type="journal article" date="2009" name="PLoS ONE">
        <title>The photosynthetic apparatus and its regulation in the aerobic gammaproteobacterium Congregibacter litoralis gen. nov., sp. nov.</title>
        <authorList>
            <person name="Spring S."/>
            <person name="Lunsdorf H."/>
            <person name="Fuchs B.M."/>
            <person name="Tindall B.J."/>
        </authorList>
    </citation>
    <scope>NUCLEOTIDE SEQUENCE [LARGE SCALE GENOMIC DNA]</scope>
    <source>
        <strain evidence="1">KT71</strain>
    </source>
</reference>